<organism evidence="2">
    <name type="scientific">Picea sitchensis</name>
    <name type="common">Sitka spruce</name>
    <name type="synonym">Pinus sitchensis</name>
    <dbReference type="NCBI Taxonomy" id="3332"/>
    <lineage>
        <taxon>Eukaryota</taxon>
        <taxon>Viridiplantae</taxon>
        <taxon>Streptophyta</taxon>
        <taxon>Embryophyta</taxon>
        <taxon>Tracheophyta</taxon>
        <taxon>Spermatophyta</taxon>
        <taxon>Pinopsida</taxon>
        <taxon>Pinidae</taxon>
        <taxon>Conifers I</taxon>
        <taxon>Pinales</taxon>
        <taxon>Pinaceae</taxon>
        <taxon>Picea</taxon>
    </lineage>
</organism>
<reference evidence="2" key="1">
    <citation type="submission" date="2019-03" db="EMBL/GenBank/DDBJ databases">
        <title>Largest Complete Mitochondrial Genome of a Gymnosperm, Sitka Spruce (Picea sitchensis), Indicates Complex Physical Structure.</title>
        <authorList>
            <person name="Jackman S.D."/>
            <person name="Coombe L."/>
            <person name="Warren R."/>
            <person name="Kirk H."/>
            <person name="Trinh E."/>
            <person name="McLeod T."/>
            <person name="Pleasance S."/>
            <person name="Pandoh P."/>
            <person name="Zhao Y."/>
            <person name="Coope R."/>
            <person name="Bousquet J."/>
            <person name="Bohlmann J.C."/>
            <person name="Jones S.J.M."/>
            <person name="Birol I."/>
        </authorList>
    </citation>
    <scope>NUCLEOTIDE SEQUENCE</scope>
    <source>
        <strain evidence="2">Q903</strain>
    </source>
</reference>
<sequence length="74" mass="8473">MSLQICWANGHLMNKCEIFSSSEIHMIHMLGPCLFLFWSISQVGTLFLIASHMNTLVFFGALTCYIFSHHQHLS</sequence>
<keyword evidence="1" id="KW-1133">Transmembrane helix</keyword>
<evidence type="ECO:0000256" key="1">
    <source>
        <dbReference type="SAM" id="Phobius"/>
    </source>
</evidence>
<keyword evidence="2" id="KW-0496">Mitochondrion</keyword>
<proteinExistence type="predicted"/>
<feature type="transmembrane region" description="Helical" evidence="1">
    <location>
        <begin position="21"/>
        <end position="40"/>
    </location>
</feature>
<name>A0A6B9XVZ1_PICSI</name>
<keyword evidence="1" id="KW-0812">Transmembrane</keyword>
<dbReference type="EMBL" id="MK697699">
    <property type="protein sequence ID" value="QHR90166.1"/>
    <property type="molecule type" value="Genomic_DNA"/>
</dbReference>
<keyword evidence="1" id="KW-0472">Membrane</keyword>
<gene>
    <name evidence="2" type="primary">orf04212</name>
    <name evidence="2" type="ORF">Q903MT_gene4189</name>
</gene>
<evidence type="ECO:0000313" key="2">
    <source>
        <dbReference type="EMBL" id="QHR90166.1"/>
    </source>
</evidence>
<protein>
    <submittedName>
        <fullName evidence="2">Uncharacterized protein</fullName>
    </submittedName>
</protein>
<accession>A0A6B9XVZ1</accession>
<feature type="transmembrane region" description="Helical" evidence="1">
    <location>
        <begin position="46"/>
        <end position="68"/>
    </location>
</feature>
<dbReference type="AlphaFoldDB" id="A0A6B9XVZ1"/>
<geneLocation type="mitochondrion" evidence="2"/>